<dbReference type="RefSeq" id="WP_311722099.1">
    <property type="nucleotide sequence ID" value="NZ_JAVRFD010000001.1"/>
</dbReference>
<dbReference type="PANTHER" id="PTHR31339">
    <property type="entry name" value="PECTIN LYASE-RELATED"/>
    <property type="match status" value="1"/>
</dbReference>
<dbReference type="Gene3D" id="2.160.20.10">
    <property type="entry name" value="Single-stranded right-handed beta-helix, Pectin lyase-like"/>
    <property type="match status" value="1"/>
</dbReference>
<accession>A0ABU2X8E2</accession>
<dbReference type="PROSITE" id="PS51318">
    <property type="entry name" value="TAT"/>
    <property type="match status" value="1"/>
</dbReference>
<comment type="similarity">
    <text evidence="1 4">Belongs to the glycosyl hydrolase 28 family.</text>
</comment>
<keyword evidence="8" id="KW-1185">Reference proteome</keyword>
<keyword evidence="3 4" id="KW-0326">Glycosidase</keyword>
<protein>
    <submittedName>
        <fullName evidence="7">Glycoside hydrolase family 28 protein</fullName>
    </submittedName>
</protein>
<gene>
    <name evidence="7" type="ORF">RND15_03660</name>
</gene>
<dbReference type="PANTHER" id="PTHR31339:SF9">
    <property type="entry name" value="PLASMIN AND FIBRONECTIN-BINDING PROTEIN A"/>
    <property type="match status" value="1"/>
</dbReference>
<feature type="compositionally biased region" description="Basic and acidic residues" evidence="5">
    <location>
        <begin position="47"/>
        <end position="59"/>
    </location>
</feature>
<sequence>MEDLARRRLLGLGALLTCGIPLLGSTPSQAADRTEGQGAPDRQPAPGDREAAERARRISESVTVPTFPDAWFPITAHGAVGDGVTDCTGAIDRAIKDCHAAGGGHVLVPEGRWATGAIHLLSGVDLHVARGATLLFSTDPAAYLPVVRTRWQGVELFNYSPLIYADGQHDIAVTGRGVLDAQGDNGHWWFWVGSGQYGWQPGMPNQRADWAALERMGVEGVPVEERVFGAGHYLRPSFIQPRSCRNVLIEGVTLRRSPMWNIHPVLCREVTVRDVVVESVGPNGDGCDPDSCENVVIRRVTFATHDDCVAIKSGRDQDGWRVGVPSRNVLIEDCRYLGGGGAVAVGSEMSGGVENVVARRLWIPYDSSLDEASVAWILSVKSTSTRGGYIRDVHIADVACPAWTYVPFEVTFQYMGGTGGERYPEVSRLTARNWSVGGPCEIPFRIRAVPAAPVETVRLENLSFARAAKDPVMENATGVTVRDVLIGGSPYPTDTARTTQAGQLREAG</sequence>
<evidence type="ECO:0000256" key="2">
    <source>
        <dbReference type="ARBA" id="ARBA00022801"/>
    </source>
</evidence>
<dbReference type="InterPro" id="IPR051801">
    <property type="entry name" value="GH28_Enzymes"/>
</dbReference>
<dbReference type="Pfam" id="PF00295">
    <property type="entry name" value="Glyco_hydro_28"/>
    <property type="match status" value="1"/>
</dbReference>
<name>A0ABU2X8E2_9ACTN</name>
<evidence type="ECO:0000256" key="1">
    <source>
        <dbReference type="ARBA" id="ARBA00008834"/>
    </source>
</evidence>
<dbReference type="InterPro" id="IPR006311">
    <property type="entry name" value="TAT_signal"/>
</dbReference>
<feature type="region of interest" description="Disordered" evidence="5">
    <location>
        <begin position="489"/>
        <end position="508"/>
    </location>
</feature>
<reference evidence="7" key="1">
    <citation type="submission" date="2024-05" db="EMBL/GenBank/DDBJ databases">
        <title>30 novel species of actinomycetes from the DSMZ collection.</title>
        <authorList>
            <person name="Nouioui I."/>
        </authorList>
    </citation>
    <scope>NUCLEOTIDE SEQUENCE</scope>
    <source>
        <strain evidence="7">DSM 41529</strain>
    </source>
</reference>
<dbReference type="SUPFAM" id="SSF51126">
    <property type="entry name" value="Pectin lyase-like"/>
    <property type="match status" value="1"/>
</dbReference>
<dbReference type="InterPro" id="IPR012334">
    <property type="entry name" value="Pectin_lyas_fold"/>
</dbReference>
<comment type="caution">
    <text evidence="7">The sequence shown here is derived from an EMBL/GenBank/DDBJ whole genome shotgun (WGS) entry which is preliminary data.</text>
</comment>
<dbReference type="GO" id="GO:0016787">
    <property type="term" value="F:hydrolase activity"/>
    <property type="evidence" value="ECO:0007669"/>
    <property type="project" value="UniProtKB-KW"/>
</dbReference>
<proteinExistence type="inferred from homology"/>
<evidence type="ECO:0000313" key="7">
    <source>
        <dbReference type="EMBL" id="MDT0541815.1"/>
    </source>
</evidence>
<dbReference type="EMBL" id="JAVRFD010000001">
    <property type="protein sequence ID" value="MDT0541815.1"/>
    <property type="molecule type" value="Genomic_DNA"/>
</dbReference>
<feature type="region of interest" description="Disordered" evidence="5">
    <location>
        <begin position="26"/>
        <end position="59"/>
    </location>
</feature>
<evidence type="ECO:0000256" key="4">
    <source>
        <dbReference type="RuleBase" id="RU361169"/>
    </source>
</evidence>
<organism evidence="7 8">
    <name type="scientific">Streptomyces lonegramiae</name>
    <dbReference type="NCBI Taxonomy" id="3075524"/>
    <lineage>
        <taxon>Bacteria</taxon>
        <taxon>Bacillati</taxon>
        <taxon>Actinomycetota</taxon>
        <taxon>Actinomycetes</taxon>
        <taxon>Kitasatosporales</taxon>
        <taxon>Streptomycetaceae</taxon>
        <taxon>Streptomyces</taxon>
    </lineage>
</organism>
<feature type="signal peptide" evidence="6">
    <location>
        <begin position="1"/>
        <end position="30"/>
    </location>
</feature>
<dbReference type="Proteomes" id="UP001180754">
    <property type="component" value="Unassembled WGS sequence"/>
</dbReference>
<evidence type="ECO:0000256" key="5">
    <source>
        <dbReference type="SAM" id="MobiDB-lite"/>
    </source>
</evidence>
<dbReference type="InterPro" id="IPR011050">
    <property type="entry name" value="Pectin_lyase_fold/virulence"/>
</dbReference>
<evidence type="ECO:0000313" key="8">
    <source>
        <dbReference type="Proteomes" id="UP001180754"/>
    </source>
</evidence>
<evidence type="ECO:0000256" key="3">
    <source>
        <dbReference type="ARBA" id="ARBA00023295"/>
    </source>
</evidence>
<feature type="chain" id="PRO_5046157661" evidence="6">
    <location>
        <begin position="31"/>
        <end position="508"/>
    </location>
</feature>
<keyword evidence="2 4" id="KW-0378">Hydrolase</keyword>
<dbReference type="InterPro" id="IPR000743">
    <property type="entry name" value="Glyco_hydro_28"/>
</dbReference>
<evidence type="ECO:0000256" key="6">
    <source>
        <dbReference type="SAM" id="SignalP"/>
    </source>
</evidence>
<keyword evidence="6" id="KW-0732">Signal</keyword>